<dbReference type="Proteomes" id="UP000271008">
    <property type="component" value="Unassembled WGS sequence"/>
</dbReference>
<proteinExistence type="predicted"/>
<name>A0A3P1YQR2_ECOLX</name>
<protein>
    <submittedName>
        <fullName evidence="1">Uncharacterized protein</fullName>
    </submittedName>
</protein>
<dbReference type="OMA" id="DSMEKCA"/>
<gene>
    <name evidence="1" type="ORF">EIA08_20260</name>
</gene>
<accession>A0A3P1YQR2</accession>
<evidence type="ECO:0000313" key="1">
    <source>
        <dbReference type="EMBL" id="RRD73322.1"/>
    </source>
</evidence>
<organism evidence="1 2">
    <name type="scientific">Escherichia coli</name>
    <dbReference type="NCBI Taxonomy" id="562"/>
    <lineage>
        <taxon>Bacteria</taxon>
        <taxon>Pseudomonadati</taxon>
        <taxon>Pseudomonadota</taxon>
        <taxon>Gammaproteobacteria</taxon>
        <taxon>Enterobacterales</taxon>
        <taxon>Enterobacteriaceae</taxon>
        <taxon>Escherichia</taxon>
    </lineage>
</organism>
<comment type="caution">
    <text evidence="1">The sequence shown here is derived from an EMBL/GenBank/DDBJ whole genome shotgun (WGS) entry which is preliminary data.</text>
</comment>
<dbReference type="AlphaFoldDB" id="A0A3P1YQR2"/>
<evidence type="ECO:0000313" key="2">
    <source>
        <dbReference type="Proteomes" id="UP000271008"/>
    </source>
</evidence>
<sequence length="379" mass="44526">MSNNSLYYIYIDTKIKGAFEQLIRYFQSQVFNNKDCISVFCKYYKEIEHLAVEVFNKHNITFKFIKKNSDLSFIKGKIVFYLFNAQSNCRVVANRDLIHVFVTHGESHKLASVKPIIRIYDYVITSGDVGVDRYLKSGIFTQYDINNGKVLKLGDTFIGSNIFKYESNSHSLVYAPTWEGGVPEENYCSISMSIAKNIDKFCKKNNIKKIFIQPHPNLGHRDAKYRYYLNECIDFFLRSNLTVFLVEDGFVRQYYYFVFWKGRKKKVENIGVSFAITDISAMEVQFHSRRIPCSVVLKENKAERIHIPKRMLPFYKNILFDKVVCNSSIPSCPNDIIDYMISYSLPTLKHKTYSERIQWLCNYVYEDKKIKTKLLESIY</sequence>
<dbReference type="EMBL" id="RQTU01000026">
    <property type="protein sequence ID" value="RRD73322.1"/>
    <property type="molecule type" value="Genomic_DNA"/>
</dbReference>
<dbReference type="RefSeq" id="WP_000069818.1">
    <property type="nucleotide sequence ID" value="NZ_CABGUI010000005.1"/>
</dbReference>
<reference evidence="1 2" key="1">
    <citation type="submission" date="2018-11" db="EMBL/GenBank/DDBJ databases">
        <title>Enterobacteriaceae from Patient.</title>
        <authorList>
            <person name="Shen C."/>
            <person name="Yang Y."/>
            <person name="Tian G."/>
        </authorList>
    </citation>
    <scope>NUCLEOTIDE SEQUENCE [LARGE SCALE GENOMIC DNA]</scope>
    <source>
        <strain evidence="1 2">GBGD28</strain>
    </source>
</reference>